<gene>
    <name evidence="2" type="ORF">DF3PA_70119</name>
</gene>
<name>A0A564WIM1_9PROT</name>
<reference evidence="2" key="1">
    <citation type="submission" date="2018-11" db="EMBL/GenBank/DDBJ databases">
        <authorList>
            <person name="Onetto C."/>
        </authorList>
    </citation>
    <scope>NUCLEOTIDE SEQUENCE [LARGE SCALE GENOMIC DNA]</scope>
</reference>
<keyword evidence="3" id="KW-1185">Reference proteome</keyword>
<dbReference type="AlphaFoldDB" id="A0A564WIM1"/>
<evidence type="ECO:0000313" key="3">
    <source>
        <dbReference type="Proteomes" id="UP000326641"/>
    </source>
</evidence>
<protein>
    <submittedName>
        <fullName evidence="2">Uncharacterized protein</fullName>
    </submittedName>
</protein>
<proteinExistence type="predicted"/>
<dbReference type="Proteomes" id="UP000326641">
    <property type="component" value="Unassembled WGS sequence"/>
</dbReference>
<accession>A0A564WIM1</accession>
<comment type="caution">
    <text evidence="2">The sequence shown here is derived from an EMBL/GenBank/DDBJ whole genome shotgun (WGS) entry which is preliminary data.</text>
</comment>
<organism evidence="2 3">
    <name type="scientific">Candidatus Defluviicoccus seviourii</name>
    <dbReference type="NCBI Taxonomy" id="2565273"/>
    <lineage>
        <taxon>Bacteria</taxon>
        <taxon>Pseudomonadati</taxon>
        <taxon>Pseudomonadota</taxon>
        <taxon>Alphaproteobacteria</taxon>
        <taxon>Rhodospirillales</taxon>
        <taxon>Rhodospirillaceae</taxon>
        <taxon>Defluviicoccus</taxon>
    </lineage>
</organism>
<evidence type="ECO:0000256" key="1">
    <source>
        <dbReference type="SAM" id="MobiDB-lite"/>
    </source>
</evidence>
<dbReference type="EMBL" id="UXAT02000052">
    <property type="protein sequence ID" value="VUX47798.1"/>
    <property type="molecule type" value="Genomic_DNA"/>
</dbReference>
<sequence length="151" mass="17063">MVRGLGSKDDLLIRKLELECERMEWEFARDRQEYIETRLAFDYITEAFTQVASKIRDLPKRVAPILGGVTKTAPEIEEMVRGEIESLLGIITLESETTLIEKVNGSISIQEDTFDDDQESVPAETKPKRKPVGRPKPSSPRNSGRKGKMAN</sequence>
<evidence type="ECO:0000313" key="2">
    <source>
        <dbReference type="EMBL" id="VUX47798.1"/>
    </source>
</evidence>
<feature type="region of interest" description="Disordered" evidence="1">
    <location>
        <begin position="106"/>
        <end position="151"/>
    </location>
</feature>